<protein>
    <submittedName>
        <fullName evidence="2">Chromo domain-containing protein</fullName>
    </submittedName>
</protein>
<dbReference type="AlphaFoldDB" id="A0A915IF20"/>
<evidence type="ECO:0000313" key="2">
    <source>
        <dbReference type="WBParaSite" id="nRc.2.0.1.t12760-RA"/>
    </source>
</evidence>
<proteinExistence type="predicted"/>
<dbReference type="WBParaSite" id="nRc.2.0.1.t12760-RA">
    <property type="protein sequence ID" value="nRc.2.0.1.t12760-RA"/>
    <property type="gene ID" value="nRc.2.0.1.g12760"/>
</dbReference>
<keyword evidence="1" id="KW-1185">Reference proteome</keyword>
<reference evidence="2" key="1">
    <citation type="submission" date="2022-11" db="UniProtKB">
        <authorList>
            <consortium name="WormBaseParasite"/>
        </authorList>
    </citation>
    <scope>IDENTIFICATION</scope>
</reference>
<organism evidence="1 2">
    <name type="scientific">Romanomermis culicivorax</name>
    <name type="common">Nematode worm</name>
    <dbReference type="NCBI Taxonomy" id="13658"/>
    <lineage>
        <taxon>Eukaryota</taxon>
        <taxon>Metazoa</taxon>
        <taxon>Ecdysozoa</taxon>
        <taxon>Nematoda</taxon>
        <taxon>Enoplea</taxon>
        <taxon>Dorylaimia</taxon>
        <taxon>Mermithida</taxon>
        <taxon>Mermithoidea</taxon>
        <taxon>Mermithidae</taxon>
        <taxon>Romanomermis</taxon>
    </lineage>
</organism>
<name>A0A915IF20_ROMCU</name>
<accession>A0A915IF20</accession>
<evidence type="ECO:0000313" key="1">
    <source>
        <dbReference type="Proteomes" id="UP000887565"/>
    </source>
</evidence>
<dbReference type="Proteomes" id="UP000887565">
    <property type="component" value="Unplaced"/>
</dbReference>
<sequence>TIERSKLQKNFGISRRVKEYNIIYKVEWGDFDQKRESPLFRELELSLKQCFESSLKPDQDGCCSDGFSSLLTSIGCSTLTVICLFAH</sequence>